<dbReference type="KEGG" id="nsh:GXM_04318"/>
<dbReference type="Proteomes" id="UP000326678">
    <property type="component" value="Chromosome Gxm1"/>
</dbReference>
<dbReference type="PIRSF" id="PIRSF028744">
    <property type="entry name" value="Addict_mod_HI1419"/>
    <property type="match status" value="1"/>
</dbReference>
<keyword evidence="2" id="KW-1185">Reference proteome</keyword>
<organism evidence="1 2">
    <name type="scientific">Nostoc sphaeroides CCNUC1</name>
    <dbReference type="NCBI Taxonomy" id="2653204"/>
    <lineage>
        <taxon>Bacteria</taxon>
        <taxon>Bacillati</taxon>
        <taxon>Cyanobacteriota</taxon>
        <taxon>Cyanophyceae</taxon>
        <taxon>Nostocales</taxon>
        <taxon>Nostocaceae</taxon>
        <taxon>Nostoc</taxon>
    </lineage>
</organism>
<reference evidence="1 2" key="1">
    <citation type="submission" date="2019-10" db="EMBL/GenBank/DDBJ databases">
        <title>Genomic and transcriptomic insights into the perfect genentic adaptation of a filamentous nitrogen-fixing cyanobacterium to rice fields.</title>
        <authorList>
            <person name="Chen Z."/>
        </authorList>
    </citation>
    <scope>NUCLEOTIDE SEQUENCE [LARGE SCALE GENOMIC DNA]</scope>
    <source>
        <strain evidence="1">CCNUC1</strain>
    </source>
</reference>
<protein>
    <submittedName>
        <fullName evidence="1">Type II toxin-antitoxin system RelE/ParE family toxin</fullName>
    </submittedName>
</protein>
<accession>A0A5P8W279</accession>
<evidence type="ECO:0000313" key="2">
    <source>
        <dbReference type="Proteomes" id="UP000326678"/>
    </source>
</evidence>
<dbReference type="InterPro" id="IPR009241">
    <property type="entry name" value="HigB-like"/>
</dbReference>
<name>A0A5P8W279_9NOSO</name>
<dbReference type="NCBIfam" id="TIGR02683">
    <property type="entry name" value="upstrm_HI1419"/>
    <property type="match status" value="1"/>
</dbReference>
<evidence type="ECO:0000313" key="1">
    <source>
        <dbReference type="EMBL" id="QFS46837.1"/>
    </source>
</evidence>
<dbReference type="RefSeq" id="WP_152589579.1">
    <property type="nucleotide sequence ID" value="NZ_CP045226.1"/>
</dbReference>
<dbReference type="EMBL" id="CP045226">
    <property type="protein sequence ID" value="QFS46837.1"/>
    <property type="molecule type" value="Genomic_DNA"/>
</dbReference>
<dbReference type="PANTHER" id="PTHR41791:SF1">
    <property type="entry name" value="SSL7039 PROTEIN"/>
    <property type="match status" value="1"/>
</dbReference>
<dbReference type="Pfam" id="PF05973">
    <property type="entry name" value="Gp49"/>
    <property type="match status" value="1"/>
</dbReference>
<gene>
    <name evidence="1" type="ORF">GXM_04318</name>
</gene>
<dbReference type="PANTHER" id="PTHR41791">
    <property type="entry name" value="SSL7039 PROTEIN"/>
    <property type="match status" value="1"/>
</dbReference>
<dbReference type="AlphaFoldDB" id="A0A5P8W279"/>
<proteinExistence type="predicted"/>
<dbReference type="InterPro" id="IPR014056">
    <property type="entry name" value="TypeIITA-like_toxin_pred"/>
</dbReference>
<sequence length="112" mass="13066">MEVQPREIRNYLTVDGKNIFDEWLDSLRDRKAKAKIRARLDRVEDGNLGDCKSVGEGIFELRIDYGPGYRIYFGQEDITIIILLCGGDKSTQKQDVDKAQEYWKDYRSRDNA</sequence>